<dbReference type="CDD" id="cd03784">
    <property type="entry name" value="GT1_Gtf-like"/>
    <property type="match status" value="1"/>
</dbReference>
<dbReference type="Ensembl" id="ENSGWIT00000033597.1">
    <property type="protein sequence ID" value="ENSGWIP00000030837.1"/>
    <property type="gene ID" value="ENSGWIG00000016006.1"/>
</dbReference>
<comment type="similarity">
    <text evidence="1 7">Belongs to the UDP-glycosyltransferase family.</text>
</comment>
<dbReference type="InterPro" id="IPR035595">
    <property type="entry name" value="UDP_glycos_trans_CS"/>
</dbReference>
<evidence type="ECO:0000256" key="3">
    <source>
        <dbReference type="ARBA" id="ARBA00022679"/>
    </source>
</evidence>
<accession>A0A8C5GI97</accession>
<keyword evidence="6 8" id="KW-0472">Membrane</keyword>
<evidence type="ECO:0000256" key="4">
    <source>
        <dbReference type="ARBA" id="ARBA00022692"/>
    </source>
</evidence>
<keyword evidence="3 7" id="KW-0808">Transferase</keyword>
<dbReference type="GO" id="GO:0016020">
    <property type="term" value="C:membrane"/>
    <property type="evidence" value="ECO:0007669"/>
    <property type="project" value="UniProtKB-SubCell"/>
</dbReference>
<evidence type="ECO:0000256" key="7">
    <source>
        <dbReference type="RuleBase" id="RU003718"/>
    </source>
</evidence>
<feature type="chain" id="PRO_5034744527" description="UDP-glucuronosyltransferase" evidence="8">
    <location>
        <begin position="23"/>
        <end position="531"/>
    </location>
</feature>
<dbReference type="EC" id="2.4.1.17" evidence="8"/>
<feature type="signal peptide" evidence="8">
    <location>
        <begin position="1"/>
        <end position="22"/>
    </location>
</feature>
<dbReference type="Pfam" id="PF00201">
    <property type="entry name" value="UDPGT"/>
    <property type="match status" value="1"/>
</dbReference>
<dbReference type="Gene3D" id="3.40.50.2000">
    <property type="entry name" value="Glycogen Phosphorylase B"/>
    <property type="match status" value="2"/>
</dbReference>
<evidence type="ECO:0000313" key="10">
    <source>
        <dbReference type="Proteomes" id="UP000694680"/>
    </source>
</evidence>
<evidence type="ECO:0000256" key="5">
    <source>
        <dbReference type="ARBA" id="ARBA00022989"/>
    </source>
</evidence>
<evidence type="ECO:0000256" key="6">
    <source>
        <dbReference type="ARBA" id="ARBA00023136"/>
    </source>
</evidence>
<dbReference type="Proteomes" id="UP000694680">
    <property type="component" value="Chromosome 8"/>
</dbReference>
<dbReference type="FunFam" id="3.40.50.2000:FF:000001">
    <property type="entry name" value="UDP-glucuronosyltransferase"/>
    <property type="match status" value="1"/>
</dbReference>
<dbReference type="AlphaFoldDB" id="A0A8C5GI97"/>
<evidence type="ECO:0000256" key="2">
    <source>
        <dbReference type="ARBA" id="ARBA00022676"/>
    </source>
</evidence>
<reference evidence="9" key="2">
    <citation type="submission" date="2025-08" db="UniProtKB">
        <authorList>
            <consortium name="Ensembl"/>
        </authorList>
    </citation>
    <scope>IDENTIFICATION</scope>
</reference>
<comment type="catalytic activity">
    <reaction evidence="8">
        <text>glucuronate acceptor + UDP-alpha-D-glucuronate = acceptor beta-D-glucuronoside + UDP + H(+)</text>
        <dbReference type="Rhea" id="RHEA:21032"/>
        <dbReference type="ChEBI" id="CHEBI:15378"/>
        <dbReference type="ChEBI" id="CHEBI:58052"/>
        <dbReference type="ChEBI" id="CHEBI:58223"/>
        <dbReference type="ChEBI" id="CHEBI:132367"/>
        <dbReference type="ChEBI" id="CHEBI:132368"/>
        <dbReference type="EC" id="2.4.1.17"/>
    </reaction>
</comment>
<dbReference type="InterPro" id="IPR002213">
    <property type="entry name" value="UDP_glucos_trans"/>
</dbReference>
<keyword evidence="2 7" id="KW-0328">Glycosyltransferase</keyword>
<proteinExistence type="inferred from homology"/>
<dbReference type="SUPFAM" id="SSF53756">
    <property type="entry name" value="UDP-Glycosyltransferase/glycogen phosphorylase"/>
    <property type="match status" value="1"/>
</dbReference>
<evidence type="ECO:0000313" key="9">
    <source>
        <dbReference type="Ensembl" id="ENSGWIP00000030837.1"/>
    </source>
</evidence>
<protein>
    <recommendedName>
        <fullName evidence="8">UDP-glucuronosyltransferase</fullName>
        <ecNumber evidence="8">2.4.1.17</ecNumber>
    </recommendedName>
</protein>
<keyword evidence="5 8" id="KW-1133">Transmembrane helix</keyword>
<reference evidence="9" key="1">
    <citation type="submission" date="2020-06" db="EMBL/GenBank/DDBJ databases">
        <authorList>
            <consortium name="Wellcome Sanger Institute Data Sharing"/>
        </authorList>
    </citation>
    <scope>NUCLEOTIDE SEQUENCE [LARGE SCALE GENOMIC DNA]</scope>
</reference>
<evidence type="ECO:0000256" key="1">
    <source>
        <dbReference type="ARBA" id="ARBA00009995"/>
    </source>
</evidence>
<dbReference type="InterPro" id="IPR050271">
    <property type="entry name" value="UDP-glycosyltransferase"/>
</dbReference>
<keyword evidence="8" id="KW-0732">Signal</keyword>
<keyword evidence="10" id="KW-1185">Reference proteome</keyword>
<evidence type="ECO:0000256" key="8">
    <source>
        <dbReference type="RuleBase" id="RU362059"/>
    </source>
</evidence>
<organism evidence="9 10">
    <name type="scientific">Gouania willdenowi</name>
    <name type="common">Blunt-snouted clingfish</name>
    <name type="synonym">Lepadogaster willdenowi</name>
    <dbReference type="NCBI Taxonomy" id="441366"/>
    <lineage>
        <taxon>Eukaryota</taxon>
        <taxon>Metazoa</taxon>
        <taxon>Chordata</taxon>
        <taxon>Craniata</taxon>
        <taxon>Vertebrata</taxon>
        <taxon>Euteleostomi</taxon>
        <taxon>Actinopterygii</taxon>
        <taxon>Neopterygii</taxon>
        <taxon>Teleostei</taxon>
        <taxon>Neoteleostei</taxon>
        <taxon>Acanthomorphata</taxon>
        <taxon>Ovalentaria</taxon>
        <taxon>Blenniimorphae</taxon>
        <taxon>Blenniiformes</taxon>
        <taxon>Gobiesocoidei</taxon>
        <taxon>Gobiesocidae</taxon>
        <taxon>Gobiesocinae</taxon>
        <taxon>Gouania</taxon>
    </lineage>
</organism>
<dbReference type="PANTHER" id="PTHR48043">
    <property type="entry name" value="EG:EG0003.4 PROTEIN-RELATED"/>
    <property type="match status" value="1"/>
</dbReference>
<reference evidence="9" key="3">
    <citation type="submission" date="2025-09" db="UniProtKB">
        <authorList>
            <consortium name="Ensembl"/>
        </authorList>
    </citation>
    <scope>IDENTIFICATION</scope>
</reference>
<feature type="transmembrane region" description="Helical" evidence="8">
    <location>
        <begin position="489"/>
        <end position="519"/>
    </location>
</feature>
<keyword evidence="4 8" id="KW-0812">Transmembrane</keyword>
<comment type="subcellular location">
    <subcellularLocation>
        <location evidence="8">Membrane</location>
        <topology evidence="8">Single-pass membrane protein</topology>
    </subcellularLocation>
</comment>
<dbReference type="PROSITE" id="PS00375">
    <property type="entry name" value="UDPGT"/>
    <property type="match status" value="1"/>
</dbReference>
<sequence>MELCVRLIVVLLLATLPFTCSGEKVLLYPFDGSHWVNMELMVKALRARGHEITVLRSSTSWYVSEFSSYYTSITVKQDKPQVLESQDFMTSFLEKSLKIRRNRGSLWAFFEFYRNLFSMVRENQQAAAEVAISIFENKTLLRELEESGFDLFLTDPVSTTGVLVAHYLQLPLVFNVRFLYSGEAHMAMAPSPLSYIPALFSQYSDRMDFYSRLKNMIYHGMIFYMYYSVSNPPFQDICEKYFGADITPMSIVRGADLWLIRLDFTFEYPRPTMPNVVYIGGFQVKPSNPLPKELEEFVQSSGEHGVIIMTLGTLLNDLGPEVMQVFASAFANIPQKVVWRFNGKAPEGLGNNTMLLKWLPQNDLLGHPKTKAFVTHGGTNGIYEAIYHSVPILGVPLIFDQYDNIERMKARGVAEMLEVTALDVDSLTRALRNIVDPNKPYKENMHRLSQLHQDKPMKPMDTAVFWIEYVMRHKGAAHLRTQSYQLPWYAYYSLDVMLFFITSTVIVIGLVWLSVGSVIRYLKKIKKPKGD</sequence>
<name>A0A8C5GI97_GOUWI</name>
<dbReference type="GO" id="GO:0015020">
    <property type="term" value="F:glucuronosyltransferase activity"/>
    <property type="evidence" value="ECO:0007669"/>
    <property type="project" value="UniProtKB-EC"/>
</dbReference>
<dbReference type="PANTHER" id="PTHR48043:SF120">
    <property type="entry name" value="UDP GLUCURONOSYLTRANSFERASE 5 FAMILY, POLYPEPTIDE E1 ISOFORM X1"/>
    <property type="match status" value="1"/>
</dbReference>